<feature type="domain" description="SnoaL-like" evidence="2">
    <location>
        <begin position="33"/>
        <end position="156"/>
    </location>
</feature>
<dbReference type="Proteomes" id="UP000468928">
    <property type="component" value="Unassembled WGS sequence"/>
</dbReference>
<reference evidence="3 4" key="1">
    <citation type="submission" date="2020-01" db="EMBL/GenBank/DDBJ databases">
        <title>Genetics and antimicrobial susceptibilities of Nocardia species isolated from the soil; a comparison with species isolated from humans.</title>
        <authorList>
            <person name="Carrasco G."/>
            <person name="Monzon S."/>
            <person name="Sansegundo M."/>
            <person name="Garcia E."/>
            <person name="Garrido N."/>
            <person name="Medina M.J."/>
            <person name="Villalon P."/>
            <person name="Ramirez-Arocha A.C."/>
            <person name="Jimenez P."/>
            <person name="Cuesta I."/>
            <person name="Valdezate S."/>
        </authorList>
    </citation>
    <scope>NUCLEOTIDE SEQUENCE [LARGE SCALE GENOMIC DNA]</scope>
    <source>
        <strain evidence="3 4">CNM20110639</strain>
    </source>
</reference>
<evidence type="ECO:0000313" key="3">
    <source>
        <dbReference type="EMBL" id="NEW46400.1"/>
    </source>
</evidence>
<dbReference type="InterPro" id="IPR032710">
    <property type="entry name" value="NTF2-like_dom_sf"/>
</dbReference>
<name>A0A6P1DC87_9NOCA</name>
<dbReference type="EMBL" id="JAAGUZ010000050">
    <property type="protein sequence ID" value="NEW46400.1"/>
    <property type="molecule type" value="Genomic_DNA"/>
</dbReference>
<keyword evidence="1" id="KW-0732">Signal</keyword>
<evidence type="ECO:0000259" key="2">
    <source>
        <dbReference type="Pfam" id="PF13577"/>
    </source>
</evidence>
<sequence>MTKIRRILTVALLPLTLAATACSTGDSRAQLRDLTDRADLTALVDRLGGALDEGDFDQFRTIYTADATAKTPGGEAIGRDALIAQASRNHSPEERILHFISNIRIDITGDAAAVRANMLVGFATGDAPVPQAEYALGGVYRFDARRTPEGWRFTRVETAPTWAVGSRP</sequence>
<dbReference type="InterPro" id="IPR037401">
    <property type="entry name" value="SnoaL-like"/>
</dbReference>
<dbReference type="CDD" id="cd00531">
    <property type="entry name" value="NTF2_like"/>
    <property type="match status" value="1"/>
</dbReference>
<dbReference type="AlphaFoldDB" id="A0A6P1DC87"/>
<organism evidence="3 4">
    <name type="scientific">Nocardia cyriacigeorgica</name>
    <dbReference type="NCBI Taxonomy" id="135487"/>
    <lineage>
        <taxon>Bacteria</taxon>
        <taxon>Bacillati</taxon>
        <taxon>Actinomycetota</taxon>
        <taxon>Actinomycetes</taxon>
        <taxon>Mycobacteriales</taxon>
        <taxon>Nocardiaceae</taxon>
        <taxon>Nocardia</taxon>
    </lineage>
</organism>
<accession>A0A6P1DC87</accession>
<dbReference type="PROSITE" id="PS51257">
    <property type="entry name" value="PROKAR_LIPOPROTEIN"/>
    <property type="match status" value="1"/>
</dbReference>
<protein>
    <submittedName>
        <fullName evidence="3">Nuclear transport factor 2 family protein</fullName>
    </submittedName>
</protein>
<proteinExistence type="predicted"/>
<gene>
    <name evidence="3" type="ORF">GV789_18380</name>
</gene>
<dbReference type="SUPFAM" id="SSF54427">
    <property type="entry name" value="NTF2-like"/>
    <property type="match status" value="1"/>
</dbReference>
<feature type="signal peptide" evidence="1">
    <location>
        <begin position="1"/>
        <end position="21"/>
    </location>
</feature>
<feature type="chain" id="PRO_5038436793" evidence="1">
    <location>
        <begin position="22"/>
        <end position="168"/>
    </location>
</feature>
<dbReference type="Pfam" id="PF13577">
    <property type="entry name" value="SnoaL_4"/>
    <property type="match status" value="1"/>
</dbReference>
<dbReference type="RefSeq" id="WP_163829713.1">
    <property type="nucleotide sequence ID" value="NZ_JAAGUZ010000050.1"/>
</dbReference>
<dbReference type="Gene3D" id="3.10.450.50">
    <property type="match status" value="1"/>
</dbReference>
<comment type="caution">
    <text evidence="3">The sequence shown here is derived from an EMBL/GenBank/DDBJ whole genome shotgun (WGS) entry which is preliminary data.</text>
</comment>
<evidence type="ECO:0000313" key="4">
    <source>
        <dbReference type="Proteomes" id="UP000468928"/>
    </source>
</evidence>
<evidence type="ECO:0000256" key="1">
    <source>
        <dbReference type="SAM" id="SignalP"/>
    </source>
</evidence>